<reference evidence="1" key="1">
    <citation type="journal article" date="2014" name="Front. Microbiol.">
        <title>High frequency of phylogenetically diverse reductive dehalogenase-homologous genes in deep subseafloor sedimentary metagenomes.</title>
        <authorList>
            <person name="Kawai M."/>
            <person name="Futagami T."/>
            <person name="Toyoda A."/>
            <person name="Takaki Y."/>
            <person name="Nishi S."/>
            <person name="Hori S."/>
            <person name="Arai W."/>
            <person name="Tsubouchi T."/>
            <person name="Morono Y."/>
            <person name="Uchiyama I."/>
            <person name="Ito T."/>
            <person name="Fujiyama A."/>
            <person name="Inagaki F."/>
            <person name="Takami H."/>
        </authorList>
    </citation>
    <scope>NUCLEOTIDE SEQUENCE</scope>
    <source>
        <strain evidence="1">Expedition CK06-06</strain>
    </source>
</reference>
<dbReference type="AlphaFoldDB" id="X1L037"/>
<name>X1L037_9ZZZZ</name>
<dbReference type="EMBL" id="BARV01001404">
    <property type="protein sequence ID" value="GAH95804.1"/>
    <property type="molecule type" value="Genomic_DNA"/>
</dbReference>
<gene>
    <name evidence="1" type="ORF">S06H3_04101</name>
</gene>
<organism evidence="1">
    <name type="scientific">marine sediment metagenome</name>
    <dbReference type="NCBI Taxonomy" id="412755"/>
    <lineage>
        <taxon>unclassified sequences</taxon>
        <taxon>metagenomes</taxon>
        <taxon>ecological metagenomes</taxon>
    </lineage>
</organism>
<feature type="non-terminal residue" evidence="1">
    <location>
        <position position="1"/>
    </location>
</feature>
<protein>
    <submittedName>
        <fullName evidence="1">Uncharacterized protein</fullName>
    </submittedName>
</protein>
<comment type="caution">
    <text evidence="1">The sequence shown here is derived from an EMBL/GenBank/DDBJ whole genome shotgun (WGS) entry which is preliminary data.</text>
</comment>
<evidence type="ECO:0000313" key="1">
    <source>
        <dbReference type="EMBL" id="GAH95804.1"/>
    </source>
</evidence>
<proteinExistence type="predicted"/>
<accession>X1L037</accession>
<sequence length="53" mass="5639">LTDGDGAAPFWSGKVRNPPSGSVFKFVVDNVAKDGWTYDPGSNVETEDNVVVP</sequence>